<organism evidence="3 4">
    <name type="scientific">Coniophora puteana (strain RWD-64-598)</name>
    <name type="common">Brown rot fungus</name>
    <dbReference type="NCBI Taxonomy" id="741705"/>
    <lineage>
        <taxon>Eukaryota</taxon>
        <taxon>Fungi</taxon>
        <taxon>Dikarya</taxon>
        <taxon>Basidiomycota</taxon>
        <taxon>Agaricomycotina</taxon>
        <taxon>Agaricomycetes</taxon>
        <taxon>Agaricomycetidae</taxon>
        <taxon>Boletales</taxon>
        <taxon>Coniophorineae</taxon>
        <taxon>Coniophoraceae</taxon>
        <taxon>Coniophora</taxon>
    </lineage>
</organism>
<feature type="transmembrane region" description="Helical" evidence="1">
    <location>
        <begin position="17"/>
        <end position="35"/>
    </location>
</feature>
<feature type="transmembrane region" description="Helical" evidence="1">
    <location>
        <begin position="211"/>
        <end position="236"/>
    </location>
</feature>
<name>A0A5M3M6R3_CONPW</name>
<protein>
    <recommendedName>
        <fullName evidence="2">DUF6533 domain-containing protein</fullName>
    </recommendedName>
</protein>
<dbReference type="OMA" id="MARYINF"/>
<feature type="transmembrane region" description="Helical" evidence="1">
    <location>
        <begin position="56"/>
        <end position="76"/>
    </location>
</feature>
<dbReference type="GeneID" id="19211001"/>
<dbReference type="AlphaFoldDB" id="A0A5M3M6R3"/>
<keyword evidence="1" id="KW-0812">Transmembrane</keyword>
<feature type="transmembrane region" description="Helical" evidence="1">
    <location>
        <begin position="171"/>
        <end position="190"/>
    </location>
</feature>
<dbReference type="EMBL" id="JH711590">
    <property type="protein sequence ID" value="EIW75042.1"/>
    <property type="molecule type" value="Genomic_DNA"/>
</dbReference>
<dbReference type="Proteomes" id="UP000053558">
    <property type="component" value="Unassembled WGS sequence"/>
</dbReference>
<sequence length="338" mass="37343">MEKAYEELVYFADGNKLVNYFEVSITALFLYDYFLNLGDEIQYIWSRRGWGMGKSLYIMARYINFAIIPITLADQLDFPTPEKACAPLFYASTATQAFAITVSQCLFSLRNYAMWNGKRAAMILSIVNLVTSLLIVSVLLATYMPSITFGPSPIPAISGCFKTGGNNQGLSGTFVVIIANEAILLGSILVRLRQQTQSMQSHLLETLMRDGVLYCAVIFILSVINAAVEFSVPIAYIETTEMFQSVLQTVLATNMQLHLCRVHETTSSRGAPSERLSTMQFSDRGGNHTGPAKMNGDNVVIIEPTDGALSTDWSNYDPHTTGIEGCVEMFEMGGMKRS</sequence>
<accession>A0A5M3M6R3</accession>
<comment type="caution">
    <text evidence="3">The sequence shown here is derived from an EMBL/GenBank/DDBJ whole genome shotgun (WGS) entry which is preliminary data.</text>
</comment>
<proteinExistence type="predicted"/>
<dbReference type="RefSeq" id="XP_007775085.1">
    <property type="nucleotide sequence ID" value="XM_007776895.1"/>
</dbReference>
<keyword evidence="1" id="KW-1133">Transmembrane helix</keyword>
<reference evidence="4" key="1">
    <citation type="journal article" date="2012" name="Science">
        <title>The Paleozoic origin of enzymatic lignin decomposition reconstructed from 31 fungal genomes.</title>
        <authorList>
            <person name="Floudas D."/>
            <person name="Binder M."/>
            <person name="Riley R."/>
            <person name="Barry K."/>
            <person name="Blanchette R.A."/>
            <person name="Henrissat B."/>
            <person name="Martinez A.T."/>
            <person name="Otillar R."/>
            <person name="Spatafora J.W."/>
            <person name="Yadav J.S."/>
            <person name="Aerts A."/>
            <person name="Benoit I."/>
            <person name="Boyd A."/>
            <person name="Carlson A."/>
            <person name="Copeland A."/>
            <person name="Coutinho P.M."/>
            <person name="de Vries R.P."/>
            <person name="Ferreira P."/>
            <person name="Findley K."/>
            <person name="Foster B."/>
            <person name="Gaskell J."/>
            <person name="Glotzer D."/>
            <person name="Gorecki P."/>
            <person name="Heitman J."/>
            <person name="Hesse C."/>
            <person name="Hori C."/>
            <person name="Igarashi K."/>
            <person name="Jurgens J.A."/>
            <person name="Kallen N."/>
            <person name="Kersten P."/>
            <person name="Kohler A."/>
            <person name="Kuees U."/>
            <person name="Kumar T.K.A."/>
            <person name="Kuo A."/>
            <person name="LaButti K."/>
            <person name="Larrondo L.F."/>
            <person name="Lindquist E."/>
            <person name="Ling A."/>
            <person name="Lombard V."/>
            <person name="Lucas S."/>
            <person name="Lundell T."/>
            <person name="Martin R."/>
            <person name="McLaughlin D.J."/>
            <person name="Morgenstern I."/>
            <person name="Morin E."/>
            <person name="Murat C."/>
            <person name="Nagy L.G."/>
            <person name="Nolan M."/>
            <person name="Ohm R.A."/>
            <person name="Patyshakuliyeva A."/>
            <person name="Rokas A."/>
            <person name="Ruiz-Duenas F.J."/>
            <person name="Sabat G."/>
            <person name="Salamov A."/>
            <person name="Samejima M."/>
            <person name="Schmutz J."/>
            <person name="Slot J.C."/>
            <person name="St John F."/>
            <person name="Stenlid J."/>
            <person name="Sun H."/>
            <person name="Sun S."/>
            <person name="Syed K."/>
            <person name="Tsang A."/>
            <person name="Wiebenga A."/>
            <person name="Young D."/>
            <person name="Pisabarro A."/>
            <person name="Eastwood D.C."/>
            <person name="Martin F."/>
            <person name="Cullen D."/>
            <person name="Grigoriev I.V."/>
            <person name="Hibbett D.S."/>
        </authorList>
    </citation>
    <scope>NUCLEOTIDE SEQUENCE [LARGE SCALE GENOMIC DNA]</scope>
    <source>
        <strain evidence="4">RWD-64-598 SS2</strain>
    </source>
</reference>
<dbReference type="Pfam" id="PF20151">
    <property type="entry name" value="DUF6533"/>
    <property type="match status" value="1"/>
</dbReference>
<evidence type="ECO:0000256" key="1">
    <source>
        <dbReference type="SAM" id="Phobius"/>
    </source>
</evidence>
<dbReference type="OrthoDB" id="2993276at2759"/>
<keyword evidence="1" id="KW-0472">Membrane</keyword>
<dbReference type="InterPro" id="IPR045340">
    <property type="entry name" value="DUF6533"/>
</dbReference>
<keyword evidence="4" id="KW-1185">Reference proteome</keyword>
<feature type="transmembrane region" description="Helical" evidence="1">
    <location>
        <begin position="121"/>
        <end position="143"/>
    </location>
</feature>
<feature type="domain" description="DUF6533" evidence="2">
    <location>
        <begin position="20"/>
        <end position="63"/>
    </location>
</feature>
<evidence type="ECO:0000259" key="2">
    <source>
        <dbReference type="Pfam" id="PF20151"/>
    </source>
</evidence>
<feature type="transmembrane region" description="Helical" evidence="1">
    <location>
        <begin position="88"/>
        <end position="109"/>
    </location>
</feature>
<evidence type="ECO:0000313" key="4">
    <source>
        <dbReference type="Proteomes" id="UP000053558"/>
    </source>
</evidence>
<evidence type="ECO:0000313" key="3">
    <source>
        <dbReference type="EMBL" id="EIW75042.1"/>
    </source>
</evidence>
<gene>
    <name evidence="3" type="ORF">CONPUDRAFT_85705</name>
</gene>
<dbReference type="KEGG" id="cput:CONPUDRAFT_85705"/>